<dbReference type="EMBL" id="QUWK01000004">
    <property type="protein sequence ID" value="RFU95292.1"/>
    <property type="molecule type" value="Genomic_DNA"/>
</dbReference>
<dbReference type="RefSeq" id="WP_117329702.1">
    <property type="nucleotide sequence ID" value="NZ_QUWK01000004.1"/>
</dbReference>
<dbReference type="AlphaFoldDB" id="A0A372MHR6"/>
<proteinExistence type="predicted"/>
<reference evidence="3" key="1">
    <citation type="submission" date="2018-08" db="EMBL/GenBank/DDBJ databases">
        <authorList>
            <person name="Grouzdev D.S."/>
            <person name="Krutkina M.S."/>
        </authorList>
    </citation>
    <scope>NUCLEOTIDE SEQUENCE [LARGE SCALE GENOMIC DNA]</scope>
    <source>
        <strain evidence="3">4-11</strain>
    </source>
</reference>
<gene>
    <name evidence="2" type="ORF">DYP60_04545</name>
</gene>
<evidence type="ECO:0000313" key="2">
    <source>
        <dbReference type="EMBL" id="RFU95292.1"/>
    </source>
</evidence>
<reference evidence="2 3" key="2">
    <citation type="submission" date="2018-09" db="EMBL/GenBank/DDBJ databases">
        <title>Genome of Sphaerochaeta halotolerans strain 4-11.</title>
        <authorList>
            <person name="Nazina T.N."/>
            <person name="Sokolova D.S."/>
        </authorList>
    </citation>
    <scope>NUCLEOTIDE SEQUENCE [LARGE SCALE GENOMIC DNA]</scope>
    <source>
        <strain evidence="2 3">4-11</strain>
    </source>
</reference>
<keyword evidence="1" id="KW-0472">Membrane</keyword>
<keyword evidence="3" id="KW-1185">Reference proteome</keyword>
<sequence>MIDLRRHSSRHLETKLILPIPETRKYEREIHYYLFSPPQLYVNRSMYSEEHILHKFQSHGRYSSPEITLEELLDDGNSLSPLSILKQYTQELLIDLNAVQERNVIHELQTVVNSVRHETKACLKDCKDMVKLGMHDDLNATLMNWHESASALLKILRGMISEIQKKVDPESRLFLAYLWTDEAVSLICEKHAIDLYMASASMGNEEDKQILGKLMQFSRDELEYRSKMEYPSGSTNAETVQYRKAVLKKWTQSSLYLVPNISKWPKRVSEILAGIAAAVAMAFALLTTIFAEETFIKNSLQWALIVIIGYVFKDRIKEWLRLFFNAVLPKMMADEISSFLSPKTNKKICSSRIKLKITNPDEIPAPVREIRRDKNNPFRDMLPQEDVIHYVRNLTMHPLSKQGMARDRFPRENHFTLVTRIRLDDFLKEMDDPNDVVFRMDPDADELDQLNSERVYHLHLVMREYSKKEGLELYTHYTVVLNKSGIVRLEQMPLS</sequence>
<accession>A0A372MHR6</accession>
<keyword evidence="1" id="KW-0812">Transmembrane</keyword>
<evidence type="ECO:0000313" key="3">
    <source>
        <dbReference type="Proteomes" id="UP000264002"/>
    </source>
</evidence>
<name>A0A372MHR6_9SPIR</name>
<feature type="transmembrane region" description="Helical" evidence="1">
    <location>
        <begin position="271"/>
        <end position="289"/>
    </location>
</feature>
<comment type="caution">
    <text evidence="2">The sequence shown here is derived from an EMBL/GenBank/DDBJ whole genome shotgun (WGS) entry which is preliminary data.</text>
</comment>
<keyword evidence="1" id="KW-1133">Transmembrane helix</keyword>
<protein>
    <submittedName>
        <fullName evidence="2">Uncharacterized protein</fullName>
    </submittedName>
</protein>
<evidence type="ECO:0000256" key="1">
    <source>
        <dbReference type="SAM" id="Phobius"/>
    </source>
</evidence>
<dbReference type="Proteomes" id="UP000264002">
    <property type="component" value="Unassembled WGS sequence"/>
</dbReference>
<organism evidence="2 3">
    <name type="scientific">Sphaerochaeta halotolerans</name>
    <dbReference type="NCBI Taxonomy" id="2293840"/>
    <lineage>
        <taxon>Bacteria</taxon>
        <taxon>Pseudomonadati</taxon>
        <taxon>Spirochaetota</taxon>
        <taxon>Spirochaetia</taxon>
        <taxon>Spirochaetales</taxon>
        <taxon>Sphaerochaetaceae</taxon>
        <taxon>Sphaerochaeta</taxon>
    </lineage>
</organism>